<sequence>MVNHKHCKKQKKKEVKTVARARKVTRTIASTKVIVMCADTQTAKVDNYEVTIAGTYTDDKKLMKAVTKVVETETLKPVAVVSTEVIETLYGMDEQKFIELAEVLPARTKKDIEETDAE</sequence>
<protein>
    <submittedName>
        <fullName evidence="1">Uncharacterized protein</fullName>
    </submittedName>
</protein>
<reference evidence="1" key="1">
    <citation type="journal article" date="2021" name="Proc. Natl. Acad. Sci. U.S.A.">
        <title>A Catalog of Tens of Thousands of Viruses from Human Metagenomes Reveals Hidden Associations with Chronic Diseases.</title>
        <authorList>
            <person name="Tisza M.J."/>
            <person name="Buck C.B."/>
        </authorList>
    </citation>
    <scope>NUCLEOTIDE SEQUENCE</scope>
    <source>
        <strain evidence="1">CtEmK1</strain>
    </source>
</reference>
<dbReference type="EMBL" id="BK032531">
    <property type="protein sequence ID" value="DAF46133.1"/>
    <property type="molecule type" value="Genomic_DNA"/>
</dbReference>
<proteinExistence type="predicted"/>
<accession>A0A8S5S520</accession>
<organism evidence="1">
    <name type="scientific">Podoviridae sp. ctEmK1</name>
    <dbReference type="NCBI Taxonomy" id="2827727"/>
    <lineage>
        <taxon>Viruses</taxon>
        <taxon>Duplodnaviria</taxon>
        <taxon>Heunggongvirae</taxon>
        <taxon>Uroviricota</taxon>
        <taxon>Caudoviricetes</taxon>
    </lineage>
</organism>
<evidence type="ECO:0000313" key="1">
    <source>
        <dbReference type="EMBL" id="DAF46133.1"/>
    </source>
</evidence>
<name>A0A8S5S520_9CAUD</name>